<evidence type="ECO:0000313" key="3">
    <source>
        <dbReference type="Proteomes" id="UP000604273"/>
    </source>
</evidence>
<dbReference type="PANTHER" id="PTHR47843:SF5">
    <property type="entry name" value="BTB_POZ DOMAIN PROTEIN"/>
    <property type="match status" value="1"/>
</dbReference>
<proteinExistence type="predicted"/>
<sequence length="517" mass="58890">MASENENKHVKMLGESLAQLYETGTYSDFVITCGNDTYHVHKAIVCPRSSFFTAACNLNFKEGQEGKIDLPDDDPEAVREMVYYLYHLDLKGHDFIPEDGNFFEEELSATEYDDNFKRILEAHGYRFVGRRRVEDEVLKLGALIGTPSNLCLFAKAYALGEKYGIPGLKEIALKKFELLTEGYPKTEDFRLAVEEVYTSTIDQGRGLRDVLVSTVEKNFRLLNDQAFEAVVKNSELGHDLLMKITSRLRSVTRENLLYMYLNSSTMGDHMDYRQEGGRPPLFGTSESCHEYLKDLPGMLKTGKYSDLTIICGNNRYRVHRNILCARSRFFDVAYDGGFKESGGEIKLPDDDPAAYDAEERYRMRLFGAEFVGRKRIKQLKEREWESWKVEEPPLSSQLCLHAKVYALGEKYRMEGLKRAAKGKFESEIQSGNVGVDDFAEAVEEVYTSTASEDRGLRDVVANMIEQDILLLDHVVVQEVMRATDFALDVLLYMSQGMGSQARFKDSPQTLSLRIWGP</sequence>
<name>A0A8H4WQF2_9HYPO</name>
<evidence type="ECO:0000313" key="2">
    <source>
        <dbReference type="EMBL" id="KAF4946276.1"/>
    </source>
</evidence>
<dbReference type="Pfam" id="PF00651">
    <property type="entry name" value="BTB"/>
    <property type="match status" value="2"/>
</dbReference>
<dbReference type="AlphaFoldDB" id="A0A8H4WQF2"/>
<reference evidence="2" key="2">
    <citation type="submission" date="2020-05" db="EMBL/GenBank/DDBJ databases">
        <authorList>
            <person name="Kim H.-S."/>
            <person name="Proctor R.H."/>
            <person name="Brown D.W."/>
        </authorList>
    </citation>
    <scope>NUCLEOTIDE SEQUENCE</scope>
    <source>
        <strain evidence="2">NRRL 45417</strain>
    </source>
</reference>
<dbReference type="Gene3D" id="3.30.710.10">
    <property type="entry name" value="Potassium Channel Kv1.1, Chain A"/>
    <property type="match status" value="2"/>
</dbReference>
<dbReference type="CDD" id="cd18186">
    <property type="entry name" value="BTB_POZ_ZBTB_KLHL-like"/>
    <property type="match status" value="2"/>
</dbReference>
<gene>
    <name evidence="2" type="ORF">FGADI_11302</name>
</gene>
<dbReference type="PANTHER" id="PTHR47843">
    <property type="entry name" value="BTB DOMAIN-CONTAINING PROTEIN-RELATED"/>
    <property type="match status" value="1"/>
</dbReference>
<dbReference type="InterPro" id="IPR000210">
    <property type="entry name" value="BTB/POZ_dom"/>
</dbReference>
<comment type="caution">
    <text evidence="2">The sequence shown here is derived from an EMBL/GenBank/DDBJ whole genome shotgun (WGS) entry which is preliminary data.</text>
</comment>
<dbReference type="SMART" id="SM00225">
    <property type="entry name" value="BTB"/>
    <property type="match status" value="2"/>
</dbReference>
<keyword evidence="3" id="KW-1185">Reference proteome</keyword>
<feature type="domain" description="BTB" evidence="1">
    <location>
        <begin position="305"/>
        <end position="356"/>
    </location>
</feature>
<dbReference type="SUPFAM" id="SSF54695">
    <property type="entry name" value="POZ domain"/>
    <property type="match status" value="2"/>
</dbReference>
<organism evidence="2 3">
    <name type="scientific">Fusarium gaditjirri</name>
    <dbReference type="NCBI Taxonomy" id="282569"/>
    <lineage>
        <taxon>Eukaryota</taxon>
        <taxon>Fungi</taxon>
        <taxon>Dikarya</taxon>
        <taxon>Ascomycota</taxon>
        <taxon>Pezizomycotina</taxon>
        <taxon>Sordariomycetes</taxon>
        <taxon>Hypocreomycetidae</taxon>
        <taxon>Hypocreales</taxon>
        <taxon>Nectriaceae</taxon>
        <taxon>Fusarium</taxon>
        <taxon>Fusarium nisikadoi species complex</taxon>
    </lineage>
</organism>
<feature type="domain" description="BTB" evidence="1">
    <location>
        <begin position="27"/>
        <end position="94"/>
    </location>
</feature>
<evidence type="ECO:0000259" key="1">
    <source>
        <dbReference type="PROSITE" id="PS50097"/>
    </source>
</evidence>
<protein>
    <recommendedName>
        <fullName evidence="1">BTB domain-containing protein</fullName>
    </recommendedName>
</protein>
<reference evidence="2" key="1">
    <citation type="journal article" date="2020" name="BMC Genomics">
        <title>Correction to: Identification and distribution of gene clusters required for synthesis of sphingolipid metabolism inhibitors in diverse species of the filamentous fungus Fusarium.</title>
        <authorList>
            <person name="Kim H.S."/>
            <person name="Lohmar J.M."/>
            <person name="Busman M."/>
            <person name="Brown D.W."/>
            <person name="Naumann T.A."/>
            <person name="Divon H.H."/>
            <person name="Lysoe E."/>
            <person name="Uhlig S."/>
            <person name="Proctor R.H."/>
        </authorList>
    </citation>
    <scope>NUCLEOTIDE SEQUENCE</scope>
    <source>
        <strain evidence="2">NRRL 45417</strain>
    </source>
</reference>
<dbReference type="Proteomes" id="UP000604273">
    <property type="component" value="Unassembled WGS sequence"/>
</dbReference>
<dbReference type="OrthoDB" id="6359816at2759"/>
<dbReference type="InterPro" id="IPR011333">
    <property type="entry name" value="SKP1/BTB/POZ_sf"/>
</dbReference>
<dbReference type="EMBL" id="JABFAI010000329">
    <property type="protein sequence ID" value="KAF4946276.1"/>
    <property type="molecule type" value="Genomic_DNA"/>
</dbReference>
<accession>A0A8H4WQF2</accession>
<dbReference type="PROSITE" id="PS50097">
    <property type="entry name" value="BTB"/>
    <property type="match status" value="2"/>
</dbReference>